<proteinExistence type="predicted"/>
<reference evidence="1 2" key="1">
    <citation type="journal article" date="2024" name="J. Plant Pathol.">
        <title>Sequence and assembly of the genome of Seiridium unicorne, isolate CBS 538.82, causal agent of cypress canker disease.</title>
        <authorList>
            <person name="Scali E."/>
            <person name="Rocca G.D."/>
            <person name="Danti R."/>
            <person name="Garbelotto M."/>
            <person name="Barberini S."/>
            <person name="Baroncelli R."/>
            <person name="Emiliani G."/>
        </authorList>
    </citation>
    <scope>NUCLEOTIDE SEQUENCE [LARGE SCALE GENOMIC DNA]</scope>
    <source>
        <strain evidence="1 2">BM-138-508</strain>
    </source>
</reference>
<gene>
    <name evidence="1" type="ORF">SUNI508_08032</name>
</gene>
<comment type="caution">
    <text evidence="1">The sequence shown here is derived from an EMBL/GenBank/DDBJ whole genome shotgun (WGS) entry which is preliminary data.</text>
</comment>
<sequence>MDLVEKPYTLHLAADGPCSLDRLTMRWQDGSGLSSASLPIKPHTKQSPMIWYLVPGLLESFGLCESSAGLKTSGTSHPRITQISSPNFAESGRRATYPLSRTAKLRPRQASMHLSLYLLASSTERKDAQVFFLDVKNSVMASLTTARFGILGDLMEERYDVSNLSQQRVLQQASSNVPLPG</sequence>
<evidence type="ECO:0000313" key="2">
    <source>
        <dbReference type="Proteomes" id="UP001408356"/>
    </source>
</evidence>
<dbReference type="Proteomes" id="UP001408356">
    <property type="component" value="Unassembled WGS sequence"/>
</dbReference>
<keyword evidence="2" id="KW-1185">Reference proteome</keyword>
<accession>A0ABR2UW22</accession>
<protein>
    <submittedName>
        <fullName evidence="1">Uncharacterized protein</fullName>
    </submittedName>
</protein>
<organism evidence="1 2">
    <name type="scientific">Seiridium unicorne</name>
    <dbReference type="NCBI Taxonomy" id="138068"/>
    <lineage>
        <taxon>Eukaryota</taxon>
        <taxon>Fungi</taxon>
        <taxon>Dikarya</taxon>
        <taxon>Ascomycota</taxon>
        <taxon>Pezizomycotina</taxon>
        <taxon>Sordariomycetes</taxon>
        <taxon>Xylariomycetidae</taxon>
        <taxon>Amphisphaeriales</taxon>
        <taxon>Sporocadaceae</taxon>
        <taxon>Seiridium</taxon>
    </lineage>
</organism>
<dbReference type="EMBL" id="JARVKF010000374">
    <property type="protein sequence ID" value="KAK9418544.1"/>
    <property type="molecule type" value="Genomic_DNA"/>
</dbReference>
<name>A0ABR2UW22_9PEZI</name>
<evidence type="ECO:0000313" key="1">
    <source>
        <dbReference type="EMBL" id="KAK9418544.1"/>
    </source>
</evidence>